<dbReference type="InterPro" id="IPR038729">
    <property type="entry name" value="Rad50/SbcC_AAA"/>
</dbReference>
<protein>
    <recommendedName>
        <fullName evidence="4">Structural maintenance of chromosomes protein 5</fullName>
    </recommendedName>
</protein>
<dbReference type="Ensembl" id="ENSHHUT00000056094.1">
    <property type="protein sequence ID" value="ENSHHUP00000054209.1"/>
    <property type="gene ID" value="ENSHHUG00000032525.1"/>
</dbReference>
<keyword evidence="10" id="KW-0539">Nucleus</keyword>
<evidence type="ECO:0000256" key="8">
    <source>
        <dbReference type="ARBA" id="ARBA00022895"/>
    </source>
</evidence>
<evidence type="ECO:0000259" key="13">
    <source>
        <dbReference type="Pfam" id="PF13476"/>
    </source>
</evidence>
<reference evidence="14" key="2">
    <citation type="submission" date="2025-08" db="UniProtKB">
        <authorList>
            <consortium name="Ensembl"/>
        </authorList>
    </citation>
    <scope>IDENTIFICATION</scope>
</reference>
<evidence type="ECO:0000313" key="15">
    <source>
        <dbReference type="Proteomes" id="UP000314982"/>
    </source>
</evidence>
<keyword evidence="5" id="KW-0158">Chromosome</keyword>
<dbReference type="STRING" id="62062.ENSHHUP00000054209"/>
<proteinExistence type="inferred from homology"/>
<evidence type="ECO:0000313" key="14">
    <source>
        <dbReference type="Ensembl" id="ENSHHUP00000054209.1"/>
    </source>
</evidence>
<evidence type="ECO:0000256" key="4">
    <source>
        <dbReference type="ARBA" id="ARBA00018687"/>
    </source>
</evidence>
<dbReference type="GeneTree" id="ENSGT00550000074816"/>
<dbReference type="Proteomes" id="UP000314982">
    <property type="component" value="Unassembled WGS sequence"/>
</dbReference>
<keyword evidence="9 11" id="KW-0175">Coiled coil</keyword>
<evidence type="ECO:0000256" key="9">
    <source>
        <dbReference type="ARBA" id="ARBA00023054"/>
    </source>
</evidence>
<dbReference type="GO" id="GO:0000724">
    <property type="term" value="P:double-strand break repair via homologous recombination"/>
    <property type="evidence" value="ECO:0007669"/>
    <property type="project" value="TreeGrafter"/>
</dbReference>
<comment type="subcellular location">
    <subcellularLocation>
        <location evidence="2">Chromosome</location>
        <location evidence="2">Telomere</location>
    </subcellularLocation>
    <subcellularLocation>
        <location evidence="1">Nucleus</location>
    </subcellularLocation>
</comment>
<accession>A0A4W5NZ89</accession>
<evidence type="ECO:0000256" key="7">
    <source>
        <dbReference type="ARBA" id="ARBA00022840"/>
    </source>
</evidence>
<reference evidence="15" key="1">
    <citation type="submission" date="2018-06" db="EMBL/GenBank/DDBJ databases">
        <title>Genome assembly of Danube salmon.</title>
        <authorList>
            <person name="Macqueen D.J."/>
            <person name="Gundappa M.K."/>
        </authorList>
    </citation>
    <scope>NUCLEOTIDE SEQUENCE [LARGE SCALE GENOMIC DNA]</scope>
</reference>
<dbReference type="GO" id="GO:0003697">
    <property type="term" value="F:single-stranded DNA binding"/>
    <property type="evidence" value="ECO:0007669"/>
    <property type="project" value="TreeGrafter"/>
</dbReference>
<keyword evidence="15" id="KW-1185">Reference proteome</keyword>
<organism evidence="14 15">
    <name type="scientific">Hucho hucho</name>
    <name type="common">huchen</name>
    <dbReference type="NCBI Taxonomy" id="62062"/>
    <lineage>
        <taxon>Eukaryota</taxon>
        <taxon>Metazoa</taxon>
        <taxon>Chordata</taxon>
        <taxon>Craniata</taxon>
        <taxon>Vertebrata</taxon>
        <taxon>Euteleostomi</taxon>
        <taxon>Actinopterygii</taxon>
        <taxon>Neopterygii</taxon>
        <taxon>Teleostei</taxon>
        <taxon>Protacanthopterygii</taxon>
        <taxon>Salmoniformes</taxon>
        <taxon>Salmonidae</taxon>
        <taxon>Salmoninae</taxon>
        <taxon>Hucho</taxon>
    </lineage>
</organism>
<dbReference type="GO" id="GO:0016887">
    <property type="term" value="F:ATP hydrolysis activity"/>
    <property type="evidence" value="ECO:0007669"/>
    <property type="project" value="InterPro"/>
</dbReference>
<dbReference type="InterPro" id="IPR027417">
    <property type="entry name" value="P-loop_NTPase"/>
</dbReference>
<dbReference type="GO" id="GO:0005524">
    <property type="term" value="F:ATP binding"/>
    <property type="evidence" value="ECO:0007669"/>
    <property type="project" value="UniProtKB-KW"/>
</dbReference>
<dbReference type="GO" id="GO:0030915">
    <property type="term" value="C:Smc5-Smc6 complex"/>
    <property type="evidence" value="ECO:0007669"/>
    <property type="project" value="TreeGrafter"/>
</dbReference>
<evidence type="ECO:0000256" key="6">
    <source>
        <dbReference type="ARBA" id="ARBA00022741"/>
    </source>
</evidence>
<keyword evidence="6" id="KW-0547">Nucleotide-binding</keyword>
<evidence type="ECO:0000256" key="12">
    <source>
        <dbReference type="SAM" id="MobiDB-lite"/>
    </source>
</evidence>
<dbReference type="GO" id="GO:0000781">
    <property type="term" value="C:chromosome, telomeric region"/>
    <property type="evidence" value="ECO:0007669"/>
    <property type="project" value="UniProtKB-SubCell"/>
</dbReference>
<dbReference type="Gene3D" id="3.40.50.300">
    <property type="entry name" value="P-loop containing nucleotide triphosphate hydrolases"/>
    <property type="match status" value="1"/>
</dbReference>
<dbReference type="FunFam" id="3.40.50.300:FF:000793">
    <property type="entry name" value="Structural maintenance of chromosomes protein 5"/>
    <property type="match status" value="1"/>
</dbReference>
<evidence type="ECO:0000256" key="5">
    <source>
        <dbReference type="ARBA" id="ARBA00022454"/>
    </source>
</evidence>
<dbReference type="Pfam" id="PF13476">
    <property type="entry name" value="AAA_23"/>
    <property type="match status" value="1"/>
</dbReference>
<dbReference type="AlphaFoldDB" id="A0A4W5NZ89"/>
<dbReference type="SUPFAM" id="SSF52540">
    <property type="entry name" value="P-loop containing nucleoside triphosphate hydrolases"/>
    <property type="match status" value="1"/>
</dbReference>
<comment type="similarity">
    <text evidence="3">Belongs to the SMC family. SMC5 subfamily.</text>
</comment>
<dbReference type="PANTHER" id="PTHR45916:SF1">
    <property type="entry name" value="STRUCTURAL MAINTENANCE OF CHROMOSOMES PROTEIN 5"/>
    <property type="match status" value="1"/>
</dbReference>
<keyword evidence="8" id="KW-0779">Telomere</keyword>
<feature type="compositionally biased region" description="Basic residues" evidence="12">
    <location>
        <begin position="1"/>
        <end position="10"/>
    </location>
</feature>
<dbReference type="PANTHER" id="PTHR45916">
    <property type="entry name" value="STRUCTURAL MAINTENANCE OF CHROMOSOMES PROTEIN 5"/>
    <property type="match status" value="1"/>
</dbReference>
<evidence type="ECO:0000256" key="11">
    <source>
        <dbReference type="SAM" id="Coils"/>
    </source>
</evidence>
<reference evidence="14" key="3">
    <citation type="submission" date="2025-09" db="UniProtKB">
        <authorList>
            <consortium name="Ensembl"/>
        </authorList>
    </citation>
    <scope>IDENTIFICATION</scope>
</reference>
<feature type="region of interest" description="Disordered" evidence="12">
    <location>
        <begin position="1"/>
        <end position="26"/>
    </location>
</feature>
<dbReference type="GO" id="GO:0005634">
    <property type="term" value="C:nucleus"/>
    <property type="evidence" value="ECO:0007669"/>
    <property type="project" value="UniProtKB-SubCell"/>
</dbReference>
<evidence type="ECO:0000256" key="3">
    <source>
        <dbReference type="ARBA" id="ARBA00010171"/>
    </source>
</evidence>
<evidence type="ECO:0000256" key="10">
    <source>
        <dbReference type="ARBA" id="ARBA00023242"/>
    </source>
</evidence>
<feature type="coiled-coil region" evidence="11">
    <location>
        <begin position="211"/>
        <end position="350"/>
    </location>
</feature>
<feature type="domain" description="Rad50/SbcC-type AAA" evidence="13">
    <location>
        <begin position="41"/>
        <end position="326"/>
    </location>
</feature>
<evidence type="ECO:0000256" key="2">
    <source>
        <dbReference type="ARBA" id="ARBA00004574"/>
    </source>
</evidence>
<feature type="compositionally biased region" description="Low complexity" evidence="12">
    <location>
        <begin position="14"/>
        <end position="26"/>
    </location>
</feature>
<sequence length="385" mass="43818">MASVGKRKRLSNVTNTQTSNNGASSSSVAAVKLKHFTPSHRTYDHSIVHPGPNLNMIVGVNGTGKSSIICVICLGLAGKTTILGRGDKVGLYVKRGCNKGSVESKFYKAGGNLVINREIHVENNQSVWMLNGRHSSQKAVEEVKALQIQVSNLCQFLPQEKVGEFAKMTKIELLEATEKSVGPPEMYEFHCKLKTFRTEERELEVSTASALEKFKQRNERNKHDVERYYEKKRHLDMIKMLDKKKPWVEYETARNELEGVKKEREDAKKQLKTVREAQFPMLKKIQHIDSQLRPIENQMKDKVRQLRAQKQALSELKGKKRQLEQKISTKQDSLRQMEQGDIDLQKAEEETKAQISAVNSQKVAIVAEFMAHMKVLCPTLWMTPC</sequence>
<evidence type="ECO:0000256" key="1">
    <source>
        <dbReference type="ARBA" id="ARBA00004123"/>
    </source>
</evidence>
<keyword evidence="7" id="KW-0067">ATP-binding</keyword>
<name>A0A4W5NZ89_9TELE</name>